<feature type="transmembrane region" description="Helical" evidence="6">
    <location>
        <begin position="15"/>
        <end position="37"/>
    </location>
</feature>
<dbReference type="CDD" id="cd06261">
    <property type="entry name" value="TM_PBP2"/>
    <property type="match status" value="1"/>
</dbReference>
<dbReference type="InterPro" id="IPR000515">
    <property type="entry name" value="MetI-like"/>
</dbReference>
<dbReference type="Pfam" id="PF00528">
    <property type="entry name" value="BPD_transp_1"/>
    <property type="match status" value="1"/>
</dbReference>
<dbReference type="OrthoDB" id="3233284at2"/>
<keyword evidence="5 6" id="KW-0472">Membrane</keyword>
<dbReference type="PANTHER" id="PTHR30177">
    <property type="entry name" value="GLYCINE BETAINE/L-PROLINE TRANSPORT SYSTEM PERMEASE PROTEIN PROW"/>
    <property type="match status" value="1"/>
</dbReference>
<dbReference type="Gene3D" id="1.10.3720.10">
    <property type="entry name" value="MetI-like"/>
    <property type="match status" value="1"/>
</dbReference>
<comment type="similarity">
    <text evidence="6">Belongs to the binding-protein-dependent transport system permease family.</text>
</comment>
<evidence type="ECO:0000256" key="4">
    <source>
        <dbReference type="ARBA" id="ARBA00022989"/>
    </source>
</evidence>
<comment type="subcellular location">
    <subcellularLocation>
        <location evidence="6">Cell membrane</location>
        <topology evidence="6">Multi-pass membrane protein</topology>
    </subcellularLocation>
    <subcellularLocation>
        <location evidence="1">Membrane</location>
        <topology evidence="1">Multi-pass membrane protein</topology>
    </subcellularLocation>
</comment>
<organism evidence="8 9">
    <name type="scientific">Buchananella hordeovulneris</name>
    <dbReference type="NCBI Taxonomy" id="52770"/>
    <lineage>
        <taxon>Bacteria</taxon>
        <taxon>Bacillati</taxon>
        <taxon>Actinomycetota</taxon>
        <taxon>Actinomycetes</taxon>
        <taxon>Actinomycetales</taxon>
        <taxon>Actinomycetaceae</taxon>
        <taxon>Buchananella</taxon>
    </lineage>
</organism>
<dbReference type="SUPFAM" id="SSF161098">
    <property type="entry name" value="MetI-like"/>
    <property type="match status" value="1"/>
</dbReference>
<dbReference type="AlphaFoldDB" id="A0A1Q5PXP7"/>
<keyword evidence="9" id="KW-1185">Reference proteome</keyword>
<dbReference type="GO" id="GO:0031460">
    <property type="term" value="P:glycine betaine transport"/>
    <property type="evidence" value="ECO:0007669"/>
    <property type="project" value="TreeGrafter"/>
</dbReference>
<reference evidence="9" key="1">
    <citation type="submission" date="2016-12" db="EMBL/GenBank/DDBJ databases">
        <authorList>
            <person name="Meng X."/>
        </authorList>
    </citation>
    <scope>NUCLEOTIDE SEQUENCE [LARGE SCALE GENOMIC DNA]</scope>
    <source>
        <strain evidence="9">DSM 20732</strain>
    </source>
</reference>
<dbReference type="GO" id="GO:0055085">
    <property type="term" value="P:transmembrane transport"/>
    <property type="evidence" value="ECO:0007669"/>
    <property type="project" value="InterPro"/>
</dbReference>
<dbReference type="PANTHER" id="PTHR30177:SF4">
    <property type="entry name" value="OSMOPROTECTANT IMPORT PERMEASE PROTEIN OSMW"/>
    <property type="match status" value="1"/>
</dbReference>
<evidence type="ECO:0000256" key="1">
    <source>
        <dbReference type="ARBA" id="ARBA00004141"/>
    </source>
</evidence>
<evidence type="ECO:0000256" key="5">
    <source>
        <dbReference type="ARBA" id="ARBA00023136"/>
    </source>
</evidence>
<keyword evidence="4 6" id="KW-1133">Transmembrane helix</keyword>
<dbReference type="Proteomes" id="UP000185612">
    <property type="component" value="Unassembled WGS sequence"/>
</dbReference>
<dbReference type="InterPro" id="IPR035906">
    <property type="entry name" value="MetI-like_sf"/>
</dbReference>
<gene>
    <name evidence="8" type="ORF">BSZ40_02565</name>
</gene>
<dbReference type="FunCoup" id="A0A1Q5PXP7">
    <property type="interactions" value="23"/>
</dbReference>
<sequence length="213" mass="22325">MSWLSANWQMVCDYALAHLALAIPAILCSVLVAVPIGRLAHRHPRWGKPILSAASLLYAVPALPLLVIIPALAGTRLRSNATMIIALTVYGVALLVRTAADAFAAVDRRTHDAAIAVGNSPRSVFWRVDLPLAAPVLLAGVRVVTVSTIGLASIGALVGIPSLGSLLTDGLQRRLTLEICTGIVGTVALAILLDVLLVIGGRLALPWTRKAHP</sequence>
<dbReference type="RefSeq" id="WP_073823021.1">
    <property type="nucleotide sequence ID" value="NZ_JAUNKL010000001.1"/>
</dbReference>
<accession>A0A1Q5PXP7</accession>
<comment type="caution">
    <text evidence="8">The sequence shown here is derived from an EMBL/GenBank/DDBJ whole genome shotgun (WGS) entry which is preliminary data.</text>
</comment>
<keyword evidence="3 6" id="KW-0812">Transmembrane</keyword>
<feature type="transmembrane region" description="Helical" evidence="6">
    <location>
        <begin position="132"/>
        <end position="163"/>
    </location>
</feature>
<name>A0A1Q5PXP7_9ACTO</name>
<feature type="domain" description="ABC transmembrane type-1" evidence="7">
    <location>
        <begin position="15"/>
        <end position="204"/>
    </location>
</feature>
<evidence type="ECO:0000313" key="8">
    <source>
        <dbReference type="EMBL" id="OKL52381.1"/>
    </source>
</evidence>
<evidence type="ECO:0000313" key="9">
    <source>
        <dbReference type="Proteomes" id="UP000185612"/>
    </source>
</evidence>
<dbReference type="STRING" id="52770.BSZ40_02565"/>
<dbReference type="InterPro" id="IPR051204">
    <property type="entry name" value="ABC_transp_perm/SBD"/>
</dbReference>
<feature type="transmembrane region" description="Helical" evidence="6">
    <location>
        <begin position="183"/>
        <end position="205"/>
    </location>
</feature>
<feature type="transmembrane region" description="Helical" evidence="6">
    <location>
        <begin position="49"/>
        <end position="69"/>
    </location>
</feature>
<keyword evidence="2 6" id="KW-0813">Transport</keyword>
<dbReference type="GO" id="GO:0005886">
    <property type="term" value="C:plasma membrane"/>
    <property type="evidence" value="ECO:0007669"/>
    <property type="project" value="UniProtKB-SubCell"/>
</dbReference>
<dbReference type="PROSITE" id="PS50928">
    <property type="entry name" value="ABC_TM1"/>
    <property type="match status" value="1"/>
</dbReference>
<evidence type="ECO:0000256" key="6">
    <source>
        <dbReference type="RuleBase" id="RU363032"/>
    </source>
</evidence>
<proteinExistence type="inferred from homology"/>
<feature type="transmembrane region" description="Helical" evidence="6">
    <location>
        <begin position="81"/>
        <end position="100"/>
    </location>
</feature>
<protein>
    <submittedName>
        <fullName evidence="8">ABC transporter permease</fullName>
    </submittedName>
</protein>
<evidence type="ECO:0000256" key="2">
    <source>
        <dbReference type="ARBA" id="ARBA00022448"/>
    </source>
</evidence>
<evidence type="ECO:0000259" key="7">
    <source>
        <dbReference type="PROSITE" id="PS50928"/>
    </source>
</evidence>
<dbReference type="EMBL" id="MQVS01000002">
    <property type="protein sequence ID" value="OKL52381.1"/>
    <property type="molecule type" value="Genomic_DNA"/>
</dbReference>
<evidence type="ECO:0000256" key="3">
    <source>
        <dbReference type="ARBA" id="ARBA00022692"/>
    </source>
</evidence>